<dbReference type="EMBL" id="CAMXCT020000643">
    <property type="protein sequence ID" value="CAL1134917.1"/>
    <property type="molecule type" value="Genomic_DNA"/>
</dbReference>
<reference evidence="6" key="1">
    <citation type="submission" date="2022-10" db="EMBL/GenBank/DDBJ databases">
        <authorList>
            <person name="Chen Y."/>
            <person name="Dougan E. K."/>
            <person name="Chan C."/>
            <person name="Rhodes N."/>
            <person name="Thang M."/>
        </authorList>
    </citation>
    <scope>NUCLEOTIDE SEQUENCE</scope>
</reference>
<dbReference type="InterPro" id="IPR018247">
    <property type="entry name" value="EF_Hand_1_Ca_BS"/>
</dbReference>
<reference evidence="7 8" key="2">
    <citation type="submission" date="2024-05" db="EMBL/GenBank/DDBJ databases">
        <authorList>
            <person name="Chen Y."/>
            <person name="Shah S."/>
            <person name="Dougan E. K."/>
            <person name="Thang M."/>
            <person name="Chan C."/>
        </authorList>
    </citation>
    <scope>NUCLEOTIDE SEQUENCE [LARGE SCALE GENOMIC DNA]</scope>
</reference>
<name>A0A9P1BXI4_9DINO</name>
<keyword evidence="3" id="KW-0106">Calcium</keyword>
<accession>A0A9P1BXI4</accession>
<dbReference type="InterPro" id="IPR003347">
    <property type="entry name" value="JmjC_dom"/>
</dbReference>
<evidence type="ECO:0000256" key="2">
    <source>
        <dbReference type="ARBA" id="ARBA00022803"/>
    </source>
</evidence>
<evidence type="ECO:0000313" key="6">
    <source>
        <dbReference type="EMBL" id="CAI3981542.1"/>
    </source>
</evidence>
<evidence type="ECO:0000259" key="5">
    <source>
        <dbReference type="PROSITE" id="PS51184"/>
    </source>
</evidence>
<feature type="domain" description="EF-hand" evidence="4">
    <location>
        <begin position="1106"/>
        <end position="1141"/>
    </location>
</feature>
<dbReference type="Gene3D" id="1.25.40.10">
    <property type="entry name" value="Tetratricopeptide repeat domain"/>
    <property type="match status" value="2"/>
</dbReference>
<comment type="caution">
    <text evidence="6">The sequence shown here is derived from an EMBL/GenBank/DDBJ whole genome shotgun (WGS) entry which is preliminary data.</text>
</comment>
<dbReference type="InterPro" id="IPR011990">
    <property type="entry name" value="TPR-like_helical_dom_sf"/>
</dbReference>
<evidence type="ECO:0000259" key="4">
    <source>
        <dbReference type="PROSITE" id="PS50222"/>
    </source>
</evidence>
<dbReference type="PANTHER" id="PTHR45641:SF19">
    <property type="entry name" value="NEPHROCYSTIN-3"/>
    <property type="match status" value="1"/>
</dbReference>
<keyword evidence="8" id="KW-1185">Reference proteome</keyword>
<dbReference type="Proteomes" id="UP001152797">
    <property type="component" value="Unassembled WGS sequence"/>
</dbReference>
<dbReference type="InterPro" id="IPR002048">
    <property type="entry name" value="EF_hand_dom"/>
</dbReference>
<dbReference type="GO" id="GO:0005509">
    <property type="term" value="F:calcium ion binding"/>
    <property type="evidence" value="ECO:0007669"/>
    <property type="project" value="InterPro"/>
</dbReference>
<keyword evidence="1" id="KW-0677">Repeat</keyword>
<dbReference type="Gene3D" id="2.60.120.650">
    <property type="entry name" value="Cupin"/>
    <property type="match status" value="1"/>
</dbReference>
<dbReference type="EMBL" id="CAMXCT030000643">
    <property type="protein sequence ID" value="CAL4768854.1"/>
    <property type="molecule type" value="Genomic_DNA"/>
</dbReference>
<organism evidence="6">
    <name type="scientific">Cladocopium goreaui</name>
    <dbReference type="NCBI Taxonomy" id="2562237"/>
    <lineage>
        <taxon>Eukaryota</taxon>
        <taxon>Sar</taxon>
        <taxon>Alveolata</taxon>
        <taxon>Dinophyceae</taxon>
        <taxon>Suessiales</taxon>
        <taxon>Symbiodiniaceae</taxon>
        <taxon>Cladocopium</taxon>
    </lineage>
</organism>
<evidence type="ECO:0000313" key="8">
    <source>
        <dbReference type="Proteomes" id="UP001152797"/>
    </source>
</evidence>
<dbReference type="InterPro" id="IPR011992">
    <property type="entry name" value="EF-hand-dom_pair"/>
</dbReference>
<sequence length="1187" mass="133406">MDLQNLRIALFDALKPYGDEEGKLPRALIERLLRRFSEEKLQLHLGKVLQEVAGKTDSVDIKQFVNWVCEEPEDRPSDRSTFKKRFQKGTATLKKVQCFRTKEQSMLLGVSIAFLSTDFLAEVEYHFGKGADPDYHEINPVMLYGPKARGFGMECPRDKKMGSSYADALDAKHTGPASVMLSWTWQYSVRTVVTSLLRWCERSQLNPLRTYVWQCALCNNQFRVAEKRANHETEDFDTFRTVFESRVHSTGHILALLSPWHRPMYTTRIWCVFELWVACQSKDVKLEVILSEQAEAEFHQSLSADGVVSVWKALGRVQIQKAKASVPEDRANIMRLVEPDVTTDEEYWASEKVNKLNQVVVQRLQAWCAEAAAQFAERSLEESIAVKPKACANTSWLLMEVNDWHRAMALLVQGRQALERLGKKGTLEDAWLLKCMGNWHTDLGHYEEGMDHLKLAKEAMEASGASGTVEYARLLRTIGKSLIGQGHVEDAMAMLKLSQDAFIRAEATNTPNYAVCLRSIGFCFGELGDLSEAMLHYSEAKAVFEMTQSTGTPNYAGLLTDMGRCKLTERELDDAMELFQQSLHAFKMAGAEKSKNFADLLHFMGVCLFEQGNSSEALRYFSESKETFNRCHLNKTTNYAALLANIADCLEHQGMTEECEEMRKEATEIYKAANVAQEVLEHMSPLERRRQRVANSPQKGMTSALTFHMSESSFATLETPARSEQQFSSRVRGVKRFGADGWKMLEDVWQTGTMQWDGHENDMGWYRGEGDASLPLSPAVVASLDESSFTSYVRKGLPVVIKNGFEGTNFDVIEEPDKWSCDAIAKRFPTGRMKMEYTAGGGGQDNPISLKDVDSWSKTIESSGAPDKEAPQFAPLYWGVKGADDGERLWDGKKDLLKQMRKLMQPLPKFLRQTQANQQEILGSPEFWFARSGAGAKAHMDGHCESTLTLQLAGRKKWRLSWPPSISNGSFAKDGLLADGEPYQAKGGWTPTHIVTLEPGEALLIPPAFVHESKNVGPEACAPSLTFQFADPAAAGFFRHFYPRLRRLGDFNECWERVSALATFDRSQNGLVARLKQLASTSIAKLSKLESADGASSELASAVLQATKQAWSNVLSAADRNHDGRLTRDDVANDFQLQGSLDFHDLNEDEEVTEAEFKSGFGSWLMTEVLVMQERKQKPKLLKHLEF</sequence>
<proteinExistence type="predicted"/>
<protein>
    <submittedName>
        <fullName evidence="7">MalT-like TPR region domain-containing protein</fullName>
    </submittedName>
</protein>
<dbReference type="Pfam" id="PF08007">
    <property type="entry name" value="JmjC_2"/>
    <property type="match status" value="1"/>
</dbReference>
<dbReference type="SUPFAM" id="SSF51197">
    <property type="entry name" value="Clavaminate synthase-like"/>
    <property type="match status" value="1"/>
</dbReference>
<dbReference type="PROSITE" id="PS00018">
    <property type="entry name" value="EF_HAND_1"/>
    <property type="match status" value="1"/>
</dbReference>
<evidence type="ECO:0000313" key="7">
    <source>
        <dbReference type="EMBL" id="CAL4768854.1"/>
    </source>
</evidence>
<dbReference type="SMART" id="SM00028">
    <property type="entry name" value="TPR"/>
    <property type="match status" value="5"/>
</dbReference>
<evidence type="ECO:0000256" key="3">
    <source>
        <dbReference type="ARBA" id="ARBA00022837"/>
    </source>
</evidence>
<dbReference type="PROSITE" id="PS50222">
    <property type="entry name" value="EF_HAND_2"/>
    <property type="match status" value="1"/>
</dbReference>
<dbReference type="EMBL" id="CAMXCT010000643">
    <property type="protein sequence ID" value="CAI3981542.1"/>
    <property type="molecule type" value="Genomic_DNA"/>
</dbReference>
<evidence type="ECO:0000256" key="1">
    <source>
        <dbReference type="ARBA" id="ARBA00022737"/>
    </source>
</evidence>
<dbReference type="PROSITE" id="PS51184">
    <property type="entry name" value="JMJC"/>
    <property type="match status" value="1"/>
</dbReference>
<keyword evidence="2" id="KW-0802">TPR repeat</keyword>
<dbReference type="AlphaFoldDB" id="A0A9P1BXI4"/>
<dbReference type="SUPFAM" id="SSF47473">
    <property type="entry name" value="EF-hand"/>
    <property type="match status" value="1"/>
</dbReference>
<dbReference type="SUPFAM" id="SSF48452">
    <property type="entry name" value="TPR-like"/>
    <property type="match status" value="1"/>
</dbReference>
<feature type="domain" description="JmjC" evidence="5">
    <location>
        <begin position="878"/>
        <end position="1046"/>
    </location>
</feature>
<dbReference type="PANTHER" id="PTHR45641">
    <property type="entry name" value="TETRATRICOPEPTIDE REPEAT PROTEIN (AFU_ORTHOLOGUE AFUA_6G03870)"/>
    <property type="match status" value="1"/>
</dbReference>
<gene>
    <name evidence="6" type="ORF">C1SCF055_LOCUS9321</name>
</gene>
<dbReference type="InterPro" id="IPR019734">
    <property type="entry name" value="TPR_rpt"/>
</dbReference>
<dbReference type="Pfam" id="PF13424">
    <property type="entry name" value="TPR_12"/>
    <property type="match status" value="1"/>
</dbReference>
<dbReference type="OrthoDB" id="429408at2759"/>